<feature type="compositionally biased region" description="Basic residues" evidence="1">
    <location>
        <begin position="63"/>
        <end position="76"/>
    </location>
</feature>
<name>A0A5B7DTY8_PORTR</name>
<organism evidence="2 3">
    <name type="scientific">Portunus trituberculatus</name>
    <name type="common">Swimming crab</name>
    <name type="synonym">Neptunus trituberculatus</name>
    <dbReference type="NCBI Taxonomy" id="210409"/>
    <lineage>
        <taxon>Eukaryota</taxon>
        <taxon>Metazoa</taxon>
        <taxon>Ecdysozoa</taxon>
        <taxon>Arthropoda</taxon>
        <taxon>Crustacea</taxon>
        <taxon>Multicrustacea</taxon>
        <taxon>Malacostraca</taxon>
        <taxon>Eumalacostraca</taxon>
        <taxon>Eucarida</taxon>
        <taxon>Decapoda</taxon>
        <taxon>Pleocyemata</taxon>
        <taxon>Brachyura</taxon>
        <taxon>Eubrachyura</taxon>
        <taxon>Portunoidea</taxon>
        <taxon>Portunidae</taxon>
        <taxon>Portuninae</taxon>
        <taxon>Portunus</taxon>
    </lineage>
</organism>
<sequence>MSISAHYTAPYNAASASYYMEEAPVTYTYNIAKSHLHHENFPAFLGVAPAGGGPLHDPTVTRKPSKLFKRSSRKSQHGSVCRWKTRPETQHGCALRVWQRPTTSHFLRSSPPSALAVGLIARKDDKESSLTPRSRDGKAQLTPEVT</sequence>
<protein>
    <submittedName>
        <fullName evidence="2">Uncharacterized protein</fullName>
    </submittedName>
</protein>
<feature type="region of interest" description="Disordered" evidence="1">
    <location>
        <begin position="55"/>
        <end position="84"/>
    </location>
</feature>
<feature type="region of interest" description="Disordered" evidence="1">
    <location>
        <begin position="124"/>
        <end position="146"/>
    </location>
</feature>
<proteinExistence type="predicted"/>
<keyword evidence="3" id="KW-1185">Reference proteome</keyword>
<reference evidence="2 3" key="1">
    <citation type="submission" date="2019-05" db="EMBL/GenBank/DDBJ databases">
        <title>Another draft genome of Portunus trituberculatus and its Hox gene families provides insights of decapod evolution.</title>
        <authorList>
            <person name="Jeong J.-H."/>
            <person name="Song I."/>
            <person name="Kim S."/>
            <person name="Choi T."/>
            <person name="Kim D."/>
            <person name="Ryu S."/>
            <person name="Kim W."/>
        </authorList>
    </citation>
    <scope>NUCLEOTIDE SEQUENCE [LARGE SCALE GENOMIC DNA]</scope>
    <source>
        <tissue evidence="2">Muscle</tissue>
    </source>
</reference>
<dbReference type="EMBL" id="VSRR010001419">
    <property type="protein sequence ID" value="MPC25121.1"/>
    <property type="molecule type" value="Genomic_DNA"/>
</dbReference>
<dbReference type="Proteomes" id="UP000324222">
    <property type="component" value="Unassembled WGS sequence"/>
</dbReference>
<gene>
    <name evidence="2" type="ORF">E2C01_018222</name>
</gene>
<evidence type="ECO:0000313" key="2">
    <source>
        <dbReference type="EMBL" id="MPC25121.1"/>
    </source>
</evidence>
<evidence type="ECO:0000256" key="1">
    <source>
        <dbReference type="SAM" id="MobiDB-lite"/>
    </source>
</evidence>
<dbReference type="AlphaFoldDB" id="A0A5B7DTY8"/>
<evidence type="ECO:0000313" key="3">
    <source>
        <dbReference type="Proteomes" id="UP000324222"/>
    </source>
</evidence>
<feature type="compositionally biased region" description="Basic and acidic residues" evidence="1">
    <location>
        <begin position="124"/>
        <end position="138"/>
    </location>
</feature>
<accession>A0A5B7DTY8</accession>
<comment type="caution">
    <text evidence="2">The sequence shown here is derived from an EMBL/GenBank/DDBJ whole genome shotgun (WGS) entry which is preliminary data.</text>
</comment>